<evidence type="ECO:0000256" key="1">
    <source>
        <dbReference type="ARBA" id="ARBA00023002"/>
    </source>
</evidence>
<dbReference type="Pfam" id="PF01232">
    <property type="entry name" value="Mannitol_dh"/>
    <property type="match status" value="1"/>
</dbReference>
<protein>
    <submittedName>
        <fullName evidence="4">D-arabinitol 4-dehydrogenase</fullName>
        <ecNumber evidence="4">1.1.1.11</ecNumber>
    </submittedName>
</protein>
<dbReference type="AlphaFoldDB" id="A0AB39VVC1"/>
<dbReference type="SUPFAM" id="SSF51735">
    <property type="entry name" value="NAD(P)-binding Rossmann-fold domains"/>
    <property type="match status" value="1"/>
</dbReference>
<dbReference type="PANTHER" id="PTHR43362">
    <property type="entry name" value="MANNITOL DEHYDROGENASE DSF1-RELATED"/>
    <property type="match status" value="1"/>
</dbReference>
<dbReference type="SUPFAM" id="SSF48179">
    <property type="entry name" value="6-phosphogluconate dehydrogenase C-terminal domain-like"/>
    <property type="match status" value="1"/>
</dbReference>
<evidence type="ECO:0000313" key="4">
    <source>
        <dbReference type="EMBL" id="XDU74146.1"/>
    </source>
</evidence>
<evidence type="ECO:0000259" key="2">
    <source>
        <dbReference type="Pfam" id="PF01232"/>
    </source>
</evidence>
<dbReference type="PRINTS" id="PR00084">
    <property type="entry name" value="MTLDHDRGNASE"/>
</dbReference>
<sequence>MNNSQQAVWMHIGAGSFHRAHQAVYLHRLIQAGDTRWSIALGNIRDDATPLLNHLATQNGEYVLETVTPAGERAYETITSIKKILPWDAELSQLIAQGEKAETKVISFTVTESGYYLDHQFNLDQNNSDIRADLQGECRTIYGAISHILQHRQHNKGGPVTLLNCDNLRHNGDRFHHGLTQFLTLRNKPELLQWIAKNTRSPNTMVDRITPRPSSEVAVRVKQQTGKEDQAAVMAESFIQWVIEDLFIAGRPDLEQVEVQMVESVLPYEEAKIRILNASHSCIAWAGTLIGQQYIHESTQTEAICQMAYRYVTEDVIPSLTPSPLDLNAYRDVVLERFGNPYIQDTNQRVAADGFSKIPGFITPTLIECYQRGEVPKATSMLPALFFVFMQRWVANQLPYTYQDGILDAQAVQQLFAAKDPVALYARDSKLFATLADKPEFEKLLRQSIDDVNQWLASVKVSEQE</sequence>
<dbReference type="GO" id="GO:0008866">
    <property type="term" value="F:fructuronate reductase activity"/>
    <property type="evidence" value="ECO:0007669"/>
    <property type="project" value="TreeGrafter"/>
</dbReference>
<dbReference type="Gene3D" id="3.40.50.720">
    <property type="entry name" value="NAD(P)-binding Rossmann-like Domain"/>
    <property type="match status" value="1"/>
</dbReference>
<dbReference type="InterPro" id="IPR008927">
    <property type="entry name" value="6-PGluconate_DH-like_C_sf"/>
</dbReference>
<accession>A0AB39VVC1</accession>
<dbReference type="EMBL" id="CP165628">
    <property type="protein sequence ID" value="XDU74146.1"/>
    <property type="molecule type" value="Genomic_DNA"/>
</dbReference>
<dbReference type="InterPro" id="IPR013118">
    <property type="entry name" value="Mannitol_DH_C"/>
</dbReference>
<keyword evidence="1 4" id="KW-0560">Oxidoreductase</keyword>
<name>A0AB39VVC1_9GAMM</name>
<dbReference type="InterPro" id="IPR000669">
    <property type="entry name" value="Mannitol_DH"/>
</dbReference>
<dbReference type="InterPro" id="IPR013328">
    <property type="entry name" value="6PGD_dom2"/>
</dbReference>
<dbReference type="InterPro" id="IPR050988">
    <property type="entry name" value="Mannitol_DH/Oxidoreductase"/>
</dbReference>
<feature type="domain" description="Mannitol dehydrogenase N-terminal" evidence="2">
    <location>
        <begin position="10"/>
        <end position="255"/>
    </location>
</feature>
<dbReference type="Pfam" id="PF08125">
    <property type="entry name" value="Mannitol_dh_C"/>
    <property type="match status" value="1"/>
</dbReference>
<dbReference type="InterPro" id="IPR036291">
    <property type="entry name" value="NAD(P)-bd_dom_sf"/>
</dbReference>
<dbReference type="GO" id="GO:0042840">
    <property type="term" value="P:D-glucuronate catabolic process"/>
    <property type="evidence" value="ECO:0007669"/>
    <property type="project" value="TreeGrafter"/>
</dbReference>
<dbReference type="PANTHER" id="PTHR43362:SF7">
    <property type="entry name" value="D-MANNONATE OXIDOREDUCTASE"/>
    <property type="match status" value="1"/>
</dbReference>
<evidence type="ECO:0000259" key="3">
    <source>
        <dbReference type="Pfam" id="PF08125"/>
    </source>
</evidence>
<dbReference type="InterPro" id="IPR013131">
    <property type="entry name" value="Mannitol_DH_N"/>
</dbReference>
<organism evidence="4">
    <name type="scientific">Rouxiella sp. WC2420</name>
    <dbReference type="NCBI Taxonomy" id="3234145"/>
    <lineage>
        <taxon>Bacteria</taxon>
        <taxon>Pseudomonadati</taxon>
        <taxon>Pseudomonadota</taxon>
        <taxon>Gammaproteobacteria</taxon>
        <taxon>Enterobacterales</taxon>
        <taxon>Yersiniaceae</taxon>
        <taxon>Rouxiella</taxon>
    </lineage>
</organism>
<feature type="domain" description="Mannitol dehydrogenase C-terminal" evidence="3">
    <location>
        <begin position="265"/>
        <end position="451"/>
    </location>
</feature>
<reference evidence="4" key="1">
    <citation type="submission" date="2024-07" db="EMBL/GenBank/DDBJ databases">
        <authorList>
            <person name="Biller S.J."/>
        </authorList>
    </citation>
    <scope>NUCLEOTIDE SEQUENCE</scope>
    <source>
        <strain evidence="4">WC2420</strain>
    </source>
</reference>
<dbReference type="InterPro" id="IPR050025">
    <property type="entry name" value="DalD"/>
</dbReference>
<dbReference type="GO" id="GO:0047813">
    <property type="term" value="F:D-arabinitol 4-dehydrogenase activity"/>
    <property type="evidence" value="ECO:0007669"/>
    <property type="project" value="UniProtKB-EC"/>
</dbReference>
<dbReference type="EC" id="1.1.1.11" evidence="4"/>
<dbReference type="RefSeq" id="WP_369790367.1">
    <property type="nucleotide sequence ID" value="NZ_CP165628.1"/>
</dbReference>
<dbReference type="Gene3D" id="1.10.1040.10">
    <property type="entry name" value="N-(1-d-carboxylethyl)-l-norvaline Dehydrogenase, domain 2"/>
    <property type="match status" value="1"/>
</dbReference>
<dbReference type="NCBIfam" id="NF043014">
    <property type="entry name" value="DArabDhDalD"/>
    <property type="match status" value="1"/>
</dbReference>
<proteinExistence type="predicted"/>
<gene>
    <name evidence="4" type="primary">dalD</name>
    <name evidence="4" type="ORF">AB3G37_08785</name>
</gene>